<dbReference type="Proteomes" id="UP000789366">
    <property type="component" value="Unassembled WGS sequence"/>
</dbReference>
<gene>
    <name evidence="1" type="ORF">SPELUC_LOCUS14226</name>
</gene>
<organism evidence="1 2">
    <name type="scientific">Cetraspora pellucida</name>
    <dbReference type="NCBI Taxonomy" id="1433469"/>
    <lineage>
        <taxon>Eukaryota</taxon>
        <taxon>Fungi</taxon>
        <taxon>Fungi incertae sedis</taxon>
        <taxon>Mucoromycota</taxon>
        <taxon>Glomeromycotina</taxon>
        <taxon>Glomeromycetes</taxon>
        <taxon>Diversisporales</taxon>
        <taxon>Gigasporaceae</taxon>
        <taxon>Cetraspora</taxon>
    </lineage>
</organism>
<feature type="non-terminal residue" evidence="1">
    <location>
        <position position="99"/>
    </location>
</feature>
<sequence>IDEIILSIIGTDVKAMTMLIVDEIENDDKYNWIAITAPNLLFHYHDVGNAYFLCSQSYELKLSKAKVLLNNKMMHEKSVDIAMPFEVKQEIEKNLNISL</sequence>
<comment type="caution">
    <text evidence="1">The sequence shown here is derived from an EMBL/GenBank/DDBJ whole genome shotgun (WGS) entry which is preliminary data.</text>
</comment>
<dbReference type="EMBL" id="CAJVPW010040985">
    <property type="protein sequence ID" value="CAG8747335.1"/>
    <property type="molecule type" value="Genomic_DNA"/>
</dbReference>
<keyword evidence="2" id="KW-1185">Reference proteome</keyword>
<reference evidence="1" key="1">
    <citation type="submission" date="2021-06" db="EMBL/GenBank/DDBJ databases">
        <authorList>
            <person name="Kallberg Y."/>
            <person name="Tangrot J."/>
            <person name="Rosling A."/>
        </authorList>
    </citation>
    <scope>NUCLEOTIDE SEQUENCE</scope>
    <source>
        <strain evidence="1">28 12/20/2015</strain>
    </source>
</reference>
<evidence type="ECO:0000313" key="2">
    <source>
        <dbReference type="Proteomes" id="UP000789366"/>
    </source>
</evidence>
<proteinExistence type="predicted"/>
<accession>A0ACA9QJ09</accession>
<name>A0ACA9QJ09_9GLOM</name>
<feature type="non-terminal residue" evidence="1">
    <location>
        <position position="1"/>
    </location>
</feature>
<protein>
    <submittedName>
        <fullName evidence="1">12655_t:CDS:1</fullName>
    </submittedName>
</protein>
<evidence type="ECO:0000313" key="1">
    <source>
        <dbReference type="EMBL" id="CAG8747335.1"/>
    </source>
</evidence>